<proteinExistence type="predicted"/>
<name>A0A0W8FXJ5_9ZZZZ</name>
<organism evidence="1">
    <name type="scientific">hydrocarbon metagenome</name>
    <dbReference type="NCBI Taxonomy" id="938273"/>
    <lineage>
        <taxon>unclassified sequences</taxon>
        <taxon>metagenomes</taxon>
        <taxon>ecological metagenomes</taxon>
    </lineage>
</organism>
<accession>A0A0W8FXJ5</accession>
<comment type="caution">
    <text evidence="1">The sequence shown here is derived from an EMBL/GenBank/DDBJ whole genome shotgun (WGS) entry which is preliminary data.</text>
</comment>
<protein>
    <submittedName>
        <fullName evidence="1">Uncharacterized protein</fullName>
    </submittedName>
</protein>
<evidence type="ECO:0000313" key="1">
    <source>
        <dbReference type="EMBL" id="KUG25631.1"/>
    </source>
</evidence>
<dbReference type="AlphaFoldDB" id="A0A0W8FXJ5"/>
<sequence>MKKIAIAIFLFLILIQQLYSYTAELFFCIEDNHSGNYKVIARRINLNEPLFGPNFMAVDTDQYNFVVCDSVGYESKHTPFVHLLAFDFLRDNNSPWPAVGEGKLEFTIFKADEVPVFRFSIDLVHYLSGTRDIYFFYSSTTNTLFAKANDIQTPINNNSFVNCWELLGEKRKISSYVNNVELTNFVATGPEPSIKSTITSAALGFPDSSAQVGVEYDPGTVVPLWRGAYYGITSSHTTYTKNNTVYNFRNWFNTDNYSNSTTLRVLAETDRFRADFQPTQPLTVVSYLEGGSSEAVYQITWQNAQITQTEQLGNAFNAFNYQFTEDAYTATLPSQIQALENTWNFIEWEDGLTSTTKSNIQVTSPATIAAKYKGSLRSNTQYAFNGPSQRKIARTSDGYYHLVYESMGKVWYETKHL</sequence>
<dbReference type="EMBL" id="LNQE01000637">
    <property type="protein sequence ID" value="KUG25631.1"/>
    <property type="molecule type" value="Genomic_DNA"/>
</dbReference>
<gene>
    <name evidence="1" type="ORF">ASZ90_004542</name>
</gene>
<reference evidence="1" key="1">
    <citation type="journal article" date="2015" name="Proc. Natl. Acad. Sci. U.S.A.">
        <title>Networks of energetic and metabolic interactions define dynamics in microbial communities.</title>
        <authorList>
            <person name="Embree M."/>
            <person name="Liu J.K."/>
            <person name="Al-Bassam M.M."/>
            <person name="Zengler K."/>
        </authorList>
    </citation>
    <scope>NUCLEOTIDE SEQUENCE</scope>
</reference>